<dbReference type="Gene3D" id="2.10.110.10">
    <property type="entry name" value="Cysteine Rich Protein"/>
    <property type="match status" value="1"/>
</dbReference>
<dbReference type="PROSITE" id="PS00478">
    <property type="entry name" value="LIM_DOMAIN_1"/>
    <property type="match status" value="1"/>
</dbReference>
<comment type="caution">
    <text evidence="7">The sequence shown here is derived from an EMBL/GenBank/DDBJ whole genome shotgun (WGS) entry which is preliminary data.</text>
</comment>
<dbReference type="OrthoDB" id="6129702at2759"/>
<keyword evidence="8" id="KW-1185">Reference proteome</keyword>
<feature type="compositionally biased region" description="Low complexity" evidence="5">
    <location>
        <begin position="683"/>
        <end position="694"/>
    </location>
</feature>
<feature type="compositionally biased region" description="Basic and acidic residues" evidence="5">
    <location>
        <begin position="595"/>
        <end position="618"/>
    </location>
</feature>
<dbReference type="CDD" id="cd09485">
    <property type="entry name" value="LIM_Eplin_alpha_beta"/>
    <property type="match status" value="1"/>
</dbReference>
<feature type="region of interest" description="Disordered" evidence="5">
    <location>
        <begin position="415"/>
        <end position="449"/>
    </location>
</feature>
<dbReference type="PROSITE" id="PS50023">
    <property type="entry name" value="LIM_DOMAIN_2"/>
    <property type="match status" value="1"/>
</dbReference>
<evidence type="ECO:0000256" key="1">
    <source>
        <dbReference type="ARBA" id="ARBA00022723"/>
    </source>
</evidence>
<feature type="domain" description="LIM zinc-binding" evidence="6">
    <location>
        <begin position="337"/>
        <end position="397"/>
    </location>
</feature>
<keyword evidence="1 4" id="KW-0479">Metal-binding</keyword>
<sequence>MEASPFSRRQWASQSLRVTARELSLVSSRGQSKAIAERFSKYQKAAEEASSDKKKAVLDTLPQSLRSGTLSVLKKRWEQPLCQAKPTPVPATPPHAHLTPLPGSKPAPKPGPSSQGEQPLSAKSLVAPSNGSHLQYPVGGASEAEEGGAMERSLREEGRPGSVPTSPIEKPSVPLNSLKMMFEKGEGVRNKVSRQPSRIGRNSSISDNMDQRSGEQGVLDGLTSSGQPRDTTSIRDRMAKYQAAVSKQDSLPPPHNQVEKAEAEATRPGVDQKENVHLASVGTSPTPEASSRHSSTAESNGTQVETAGSSTDTAAPSPQSDNAQPKAVRKFRVPVQESCVACLKTVYPLERLVANQQIFHKTCFRCLHCNTKLSLGNYASLHGNVYCKPHFNQLFKAKGNYDEGFGHRPHKELWTARSEGEEEEEEEEAVRVRAPPLESPAAKPQNPLVEESSVAKVNVLAATLETRVHSLAMDEKPAFEKPVETRRLKIAWPPSTEGERAPGASKSEVGSVRPFRAKWPPEGDTLPPAPSTERSELKNLRRSASLKERSRPFSLAVSPASTPTPAPREPRRPIRLLERRASLEETRPTPAPSSKEPEPESKPVREETKQKEETKQREEEEDRVMPRGSTVNGETGSEEEENRSAQDTKDVSPQPQKGEQRMGEKEEEEQEQEEKVPSLKLQSVSPDVPASPSPLQESKLDRASQDVDDEDDGGELSVEEQIKRNRYYEEEEEEDAEQEG</sequence>
<dbReference type="PANTHER" id="PTHR24206">
    <property type="entry name" value="OS06G0237300 PROTEIN"/>
    <property type="match status" value="1"/>
</dbReference>
<dbReference type="AlphaFoldDB" id="A0A9D3TBS3"/>
<feature type="region of interest" description="Disordered" evidence="5">
    <location>
        <begin position="490"/>
        <end position="740"/>
    </location>
</feature>
<feature type="compositionally biased region" description="Acidic residues" evidence="5">
    <location>
        <begin position="729"/>
        <end position="740"/>
    </location>
</feature>
<keyword evidence="2 4" id="KW-0862">Zinc</keyword>
<feature type="region of interest" description="Disordered" evidence="5">
    <location>
        <begin position="81"/>
        <end position="328"/>
    </location>
</feature>
<feature type="compositionally biased region" description="Basic and acidic residues" evidence="5">
    <location>
        <begin position="568"/>
        <end position="587"/>
    </location>
</feature>
<evidence type="ECO:0000256" key="5">
    <source>
        <dbReference type="SAM" id="MobiDB-lite"/>
    </source>
</evidence>
<dbReference type="InterPro" id="IPR001781">
    <property type="entry name" value="Znf_LIM"/>
</dbReference>
<dbReference type="FunFam" id="2.10.110.10:FF:000002">
    <property type="entry name" value="LIM domain and actin-binding 1"/>
    <property type="match status" value="1"/>
</dbReference>
<feature type="compositionally biased region" description="Polar residues" evidence="5">
    <location>
        <begin position="193"/>
        <end position="208"/>
    </location>
</feature>
<name>A0A9D3TBS3_MEGAT</name>
<evidence type="ECO:0000313" key="7">
    <source>
        <dbReference type="EMBL" id="KAG7477397.1"/>
    </source>
</evidence>
<accession>A0A9D3TBS3</accession>
<feature type="compositionally biased region" description="Polar residues" evidence="5">
    <location>
        <begin position="281"/>
        <end position="323"/>
    </location>
</feature>
<dbReference type="GO" id="GO:0046872">
    <property type="term" value="F:metal ion binding"/>
    <property type="evidence" value="ECO:0007669"/>
    <property type="project" value="UniProtKB-KW"/>
</dbReference>
<dbReference type="SMART" id="SM00132">
    <property type="entry name" value="LIM"/>
    <property type="match status" value="1"/>
</dbReference>
<evidence type="ECO:0000256" key="4">
    <source>
        <dbReference type="PROSITE-ProRule" id="PRU00125"/>
    </source>
</evidence>
<organism evidence="7 8">
    <name type="scientific">Megalops atlanticus</name>
    <name type="common">Tarpon</name>
    <name type="synonym">Clupea gigantea</name>
    <dbReference type="NCBI Taxonomy" id="7932"/>
    <lineage>
        <taxon>Eukaryota</taxon>
        <taxon>Metazoa</taxon>
        <taxon>Chordata</taxon>
        <taxon>Craniata</taxon>
        <taxon>Vertebrata</taxon>
        <taxon>Euteleostomi</taxon>
        <taxon>Actinopterygii</taxon>
        <taxon>Neopterygii</taxon>
        <taxon>Teleostei</taxon>
        <taxon>Elopiformes</taxon>
        <taxon>Megalopidae</taxon>
        <taxon>Megalops</taxon>
    </lineage>
</organism>
<protein>
    <recommendedName>
        <fullName evidence="6">LIM zinc-binding domain-containing protein</fullName>
    </recommendedName>
</protein>
<evidence type="ECO:0000256" key="3">
    <source>
        <dbReference type="ARBA" id="ARBA00023038"/>
    </source>
</evidence>
<dbReference type="Pfam" id="PF00412">
    <property type="entry name" value="LIM"/>
    <property type="match status" value="1"/>
</dbReference>
<feature type="compositionally biased region" description="Acidic residues" evidence="5">
    <location>
        <begin position="706"/>
        <end position="718"/>
    </location>
</feature>
<proteinExistence type="predicted"/>
<feature type="compositionally biased region" description="Basic and acidic residues" evidence="5">
    <location>
        <begin position="257"/>
        <end position="276"/>
    </location>
</feature>
<feature type="compositionally biased region" description="Basic and acidic residues" evidence="5">
    <location>
        <begin position="533"/>
        <end position="551"/>
    </location>
</feature>
<feature type="compositionally biased region" description="Polar residues" evidence="5">
    <location>
        <begin position="222"/>
        <end position="231"/>
    </location>
</feature>
<dbReference type="Proteomes" id="UP001046870">
    <property type="component" value="Chromosome 5"/>
</dbReference>
<evidence type="ECO:0000256" key="2">
    <source>
        <dbReference type="ARBA" id="ARBA00022833"/>
    </source>
</evidence>
<evidence type="ECO:0000313" key="8">
    <source>
        <dbReference type="Proteomes" id="UP001046870"/>
    </source>
</evidence>
<dbReference type="EMBL" id="JAFDVH010000005">
    <property type="protein sequence ID" value="KAG7477397.1"/>
    <property type="molecule type" value="Genomic_DNA"/>
</dbReference>
<reference evidence="7" key="1">
    <citation type="submission" date="2021-01" db="EMBL/GenBank/DDBJ databases">
        <authorList>
            <person name="Zahm M."/>
            <person name="Roques C."/>
            <person name="Cabau C."/>
            <person name="Klopp C."/>
            <person name="Donnadieu C."/>
            <person name="Jouanno E."/>
            <person name="Lampietro C."/>
            <person name="Louis A."/>
            <person name="Herpin A."/>
            <person name="Echchiki A."/>
            <person name="Berthelot C."/>
            <person name="Parey E."/>
            <person name="Roest-Crollius H."/>
            <person name="Braasch I."/>
            <person name="Postlethwait J."/>
            <person name="Bobe J."/>
            <person name="Montfort J."/>
            <person name="Bouchez O."/>
            <person name="Begum T."/>
            <person name="Mejri S."/>
            <person name="Adams A."/>
            <person name="Chen W.-J."/>
            <person name="Guiguen Y."/>
        </authorList>
    </citation>
    <scope>NUCLEOTIDE SEQUENCE</scope>
    <source>
        <strain evidence="7">YG-15Mar2019-1</strain>
        <tissue evidence="7">Brain</tissue>
    </source>
</reference>
<gene>
    <name evidence="7" type="ORF">MATL_G00069190</name>
</gene>
<keyword evidence="3 4" id="KW-0440">LIM domain</keyword>
<dbReference type="SUPFAM" id="SSF57716">
    <property type="entry name" value="Glucocorticoid receptor-like (DNA-binding domain)"/>
    <property type="match status" value="2"/>
</dbReference>
<dbReference type="InterPro" id="IPR028740">
    <property type="entry name" value="EPLIN_Lim_dom"/>
</dbReference>
<evidence type="ECO:0000259" key="6">
    <source>
        <dbReference type="PROSITE" id="PS50023"/>
    </source>
</evidence>